<gene>
    <name evidence="1" type="ORF">H9728_02270</name>
</gene>
<name>A0A9D1Z6X5_9FIRM</name>
<accession>A0A9D1Z6X5</accession>
<reference evidence="1" key="2">
    <citation type="submission" date="2021-04" db="EMBL/GenBank/DDBJ databases">
        <authorList>
            <person name="Gilroy R."/>
        </authorList>
    </citation>
    <scope>NUCLEOTIDE SEQUENCE</scope>
    <source>
        <strain evidence="1">CHK199-9574</strain>
    </source>
</reference>
<evidence type="ECO:0000313" key="1">
    <source>
        <dbReference type="EMBL" id="HIY77846.1"/>
    </source>
</evidence>
<dbReference type="EMBL" id="DXCO01000019">
    <property type="protein sequence ID" value="HIY77846.1"/>
    <property type="molecule type" value="Genomic_DNA"/>
</dbReference>
<dbReference type="AlphaFoldDB" id="A0A9D1Z6X5"/>
<dbReference type="Proteomes" id="UP000824135">
    <property type="component" value="Unassembled WGS sequence"/>
</dbReference>
<proteinExistence type="predicted"/>
<evidence type="ECO:0000313" key="2">
    <source>
        <dbReference type="Proteomes" id="UP000824135"/>
    </source>
</evidence>
<organism evidence="1 2">
    <name type="scientific">Candidatus Borkfalkia excrementavium</name>
    <dbReference type="NCBI Taxonomy" id="2838505"/>
    <lineage>
        <taxon>Bacteria</taxon>
        <taxon>Bacillati</taxon>
        <taxon>Bacillota</taxon>
        <taxon>Clostridia</taxon>
        <taxon>Christensenellales</taxon>
        <taxon>Christensenellaceae</taxon>
        <taxon>Candidatus Borkfalkia</taxon>
    </lineage>
</organism>
<sequence length="703" mass="78947">MKKGSPYADFLFPTDWQNVLFLNYGKVRTASLARVLGTDEKTIEEEAARLGLGEIKEDVRWTKRGYITAIRNNWHFLPLEQIIDLLDTDASSMEKILLEEDFLSVKLGEKPDIGRVAYRPLSARRKRESEKIGKIVQREYVPALSRPFEFNYDECDSPAEDLSSGERVVYLYDAVYGEHGSLPDGELSALAAQGVTGIWMPALLSDFAEHPFAPRPKEEREKRTERMRGILNQCAAHGLKVFLYLNEPRACKTEDLPPQLRGHTVGEYSSLCMGDERTKKYLTDATEQLCRALPGLGGIITITMSENQTHCRYWGETNCPRCKARSMQSLAAEVNNCIAEGARRAGGTVRVVANLWGWSHFMGWTRDAVREGIDLLDASVEIMAVSEYGKKICKGGIESEIIDYSISNPGPSEDSEYLMRYAASRGRKVWAKIQVNNSWECSSVPYIPAYGLVAEHLDRLSALGVNDFMLCWTLGGYPSLGLRLATQYYRAGKGVDLAAFYARAFGEKADAAAAAVQKIERAFAEFPFSLNVLYFAPHTLGGGELWSTEEIGLPATMVCFSYDDTEKYAQPYGEEIYLSQMKKLSEGFCEGVSLLERAVAQDAYGKEVCLFARAAGLHYVSAYHHARFTAEKKRGFPDRVYALQIVKEEEQAVRELYRLQAADARIGFESSNQYYYNENSLLAKIVNLNRVAQRLEKTEKPDA</sequence>
<protein>
    <submittedName>
        <fullName evidence="1">Uncharacterized protein</fullName>
    </submittedName>
</protein>
<comment type="caution">
    <text evidence="1">The sequence shown here is derived from an EMBL/GenBank/DDBJ whole genome shotgun (WGS) entry which is preliminary data.</text>
</comment>
<reference evidence="1" key="1">
    <citation type="journal article" date="2021" name="PeerJ">
        <title>Extensive microbial diversity within the chicken gut microbiome revealed by metagenomics and culture.</title>
        <authorList>
            <person name="Gilroy R."/>
            <person name="Ravi A."/>
            <person name="Getino M."/>
            <person name="Pursley I."/>
            <person name="Horton D.L."/>
            <person name="Alikhan N.F."/>
            <person name="Baker D."/>
            <person name="Gharbi K."/>
            <person name="Hall N."/>
            <person name="Watson M."/>
            <person name="Adriaenssens E.M."/>
            <person name="Foster-Nyarko E."/>
            <person name="Jarju S."/>
            <person name="Secka A."/>
            <person name="Antonio M."/>
            <person name="Oren A."/>
            <person name="Chaudhuri R.R."/>
            <person name="La Ragione R."/>
            <person name="Hildebrand F."/>
            <person name="Pallen M.J."/>
        </authorList>
    </citation>
    <scope>NUCLEOTIDE SEQUENCE</scope>
    <source>
        <strain evidence="1">CHK199-9574</strain>
    </source>
</reference>